<accession>A0A239PWA0</accession>
<evidence type="ECO:0000259" key="1">
    <source>
        <dbReference type="Pfam" id="PF13403"/>
    </source>
</evidence>
<reference evidence="2 3" key="1">
    <citation type="submission" date="2017-07" db="EMBL/GenBank/DDBJ databases">
        <authorList>
            <person name="Sun Z.S."/>
            <person name="Albrecht U."/>
            <person name="Echele G."/>
            <person name="Lee C.C."/>
        </authorList>
    </citation>
    <scope>NUCLEOTIDE SEQUENCE [LARGE SCALE GENOMIC DNA]</scope>
    <source>
        <strain evidence="2 3">DSM 14827</strain>
    </source>
</reference>
<dbReference type="InterPro" id="IPR036844">
    <property type="entry name" value="Hint_dom_sf"/>
</dbReference>
<organism evidence="2 3">
    <name type="scientific">Paracoccus seriniphilus</name>
    <dbReference type="NCBI Taxonomy" id="184748"/>
    <lineage>
        <taxon>Bacteria</taxon>
        <taxon>Pseudomonadati</taxon>
        <taxon>Pseudomonadota</taxon>
        <taxon>Alphaproteobacteria</taxon>
        <taxon>Rhodobacterales</taxon>
        <taxon>Paracoccaceae</taxon>
        <taxon>Paracoccus</taxon>
    </lineage>
</organism>
<dbReference type="AlphaFoldDB" id="A0A239PWA0"/>
<dbReference type="SUPFAM" id="SSF51294">
    <property type="entry name" value="Hedgehog/intein (Hint) domain"/>
    <property type="match status" value="1"/>
</dbReference>
<evidence type="ECO:0000313" key="3">
    <source>
        <dbReference type="Proteomes" id="UP000198307"/>
    </source>
</evidence>
<sequence length="428" mass="45491">MAPRIFDYANDFETSLSGATSDTSGTSVGATDMPGTDADNEYVFYSGGGERARLDLNANLAADERVTSFNVTMELDINGTSGAFGNGQPDGLSFNLTDQSALPVSSTGNYESGATEGLSVVILPYTWDGLSGNEMQILWDGEVLASTSLGTEGEAQGPETFSIGVDSAGNVTVSWGDDLAVSASIPDDEWATADQSNWDFIIAGRSGGNGGEAYIDGIDLEASVVCFASGTMILTDNAQQAVETLQPGDLVMTRDRGAQPIRWIGSVMLDAATLQDNPNLRPIRIDAGALGNGTPANDLLVSPQHRVLVRSRIAQRMFGTDEVLVAARQLLKLDGVGVAEDLAEVEYVHFLFDRHEVVFSNGAETESLYTGAQAMKSVGPAARAEILSLFPELRDREQAPESARNFPSGRLARKLVARHRQNGKPLVM</sequence>
<proteinExistence type="predicted"/>
<dbReference type="Gene3D" id="2.170.16.10">
    <property type="entry name" value="Hedgehog/Intein (Hint) domain"/>
    <property type="match status" value="1"/>
</dbReference>
<evidence type="ECO:0000313" key="2">
    <source>
        <dbReference type="EMBL" id="SNT73977.1"/>
    </source>
</evidence>
<feature type="domain" description="Hedgehog/Intein (Hint)" evidence="1">
    <location>
        <begin position="225"/>
        <end position="371"/>
    </location>
</feature>
<dbReference type="Pfam" id="PF13403">
    <property type="entry name" value="Hint_2"/>
    <property type="match status" value="1"/>
</dbReference>
<dbReference type="InterPro" id="IPR028992">
    <property type="entry name" value="Hedgehog/Intein_dom"/>
</dbReference>
<gene>
    <name evidence="2" type="ORF">SAMN05444959_106157</name>
</gene>
<dbReference type="Proteomes" id="UP000198307">
    <property type="component" value="Unassembled WGS sequence"/>
</dbReference>
<name>A0A239PWA0_9RHOB</name>
<dbReference type="RefSeq" id="WP_245847094.1">
    <property type="nucleotide sequence ID" value="NZ_CP067130.1"/>
</dbReference>
<protein>
    <submittedName>
        <fullName evidence="2">Hint domain-containing protein</fullName>
    </submittedName>
</protein>
<dbReference type="EMBL" id="FZQB01000006">
    <property type="protein sequence ID" value="SNT73977.1"/>
    <property type="molecule type" value="Genomic_DNA"/>
</dbReference>
<keyword evidence="3" id="KW-1185">Reference proteome</keyword>